<reference evidence="2" key="1">
    <citation type="submission" date="2020-10" db="EMBL/GenBank/DDBJ databases">
        <authorList>
            <person name="Gilroy R."/>
        </authorList>
    </citation>
    <scope>NUCLEOTIDE SEQUENCE</scope>
    <source>
        <strain evidence="2">F6-4510</strain>
    </source>
</reference>
<accession>A0A9D9DWH5</accession>
<comment type="caution">
    <text evidence="2">The sequence shown here is derived from an EMBL/GenBank/DDBJ whole genome shotgun (WGS) entry which is preliminary data.</text>
</comment>
<proteinExistence type="predicted"/>
<sequence>MIFEKKREISSIKIMGLLFLLIAIFIYMVSSSTGENNDNQTEHYIEEAIRRASFQCYASEGSFPPDMEYIQKNYGIMFDSDDYIVDYQSRGGNLPPDIFVSKKGKN</sequence>
<evidence type="ECO:0000313" key="2">
    <source>
        <dbReference type="EMBL" id="MBO8435026.1"/>
    </source>
</evidence>
<dbReference type="Proteomes" id="UP000823611">
    <property type="component" value="Unassembled WGS sequence"/>
</dbReference>
<keyword evidence="1" id="KW-0812">Transmembrane</keyword>
<reference evidence="2" key="2">
    <citation type="journal article" date="2021" name="PeerJ">
        <title>Extensive microbial diversity within the chicken gut microbiome revealed by metagenomics and culture.</title>
        <authorList>
            <person name="Gilroy R."/>
            <person name="Ravi A."/>
            <person name="Getino M."/>
            <person name="Pursley I."/>
            <person name="Horton D.L."/>
            <person name="Alikhan N.F."/>
            <person name="Baker D."/>
            <person name="Gharbi K."/>
            <person name="Hall N."/>
            <person name="Watson M."/>
            <person name="Adriaenssens E.M."/>
            <person name="Foster-Nyarko E."/>
            <person name="Jarju S."/>
            <person name="Secka A."/>
            <person name="Antonio M."/>
            <person name="Oren A."/>
            <person name="Chaudhuri R.R."/>
            <person name="La Ragione R."/>
            <person name="Hildebrand F."/>
            <person name="Pallen M.J."/>
        </authorList>
    </citation>
    <scope>NUCLEOTIDE SEQUENCE</scope>
    <source>
        <strain evidence="2">F6-4510</strain>
    </source>
</reference>
<dbReference type="EMBL" id="JADIMX010000128">
    <property type="protein sequence ID" value="MBO8435026.1"/>
    <property type="molecule type" value="Genomic_DNA"/>
</dbReference>
<feature type="transmembrane region" description="Helical" evidence="1">
    <location>
        <begin position="12"/>
        <end position="30"/>
    </location>
</feature>
<organism evidence="2 3">
    <name type="scientific">Candidatus Fimicola merdigallinarum</name>
    <dbReference type="NCBI Taxonomy" id="2840819"/>
    <lineage>
        <taxon>Bacteria</taxon>
        <taxon>Bacillati</taxon>
        <taxon>Bacillota</taxon>
        <taxon>Clostridia</taxon>
        <taxon>Lachnospirales</taxon>
        <taxon>Lachnospiraceae</taxon>
        <taxon>Lachnospiraceae incertae sedis</taxon>
        <taxon>Candidatus Fimicola</taxon>
    </lineage>
</organism>
<keyword evidence="1" id="KW-0472">Membrane</keyword>
<evidence type="ECO:0000313" key="3">
    <source>
        <dbReference type="Proteomes" id="UP000823611"/>
    </source>
</evidence>
<name>A0A9D9DWH5_9FIRM</name>
<evidence type="ECO:0000256" key="1">
    <source>
        <dbReference type="SAM" id="Phobius"/>
    </source>
</evidence>
<gene>
    <name evidence="2" type="ORF">IAC55_06880</name>
</gene>
<protein>
    <submittedName>
        <fullName evidence="2">Uncharacterized protein</fullName>
    </submittedName>
</protein>
<keyword evidence="1" id="KW-1133">Transmembrane helix</keyword>
<dbReference type="AlphaFoldDB" id="A0A9D9DWH5"/>